<dbReference type="Pfam" id="PF13335">
    <property type="entry name" value="Mg_chelatase_C"/>
    <property type="match status" value="1"/>
</dbReference>
<evidence type="ECO:0000259" key="1">
    <source>
        <dbReference type="Pfam" id="PF01078"/>
    </source>
</evidence>
<feature type="domain" description="Magnesium chelatase ChlI-like catalytic" evidence="1">
    <location>
        <begin position="193"/>
        <end position="287"/>
    </location>
</feature>
<dbReference type="InterPro" id="IPR020568">
    <property type="entry name" value="Ribosomal_Su5_D2-typ_SF"/>
</dbReference>
<dbReference type="Proteomes" id="UP000243819">
    <property type="component" value="Unassembled WGS sequence"/>
</dbReference>
<dbReference type="AlphaFoldDB" id="A0A1H9ZEC8"/>
<accession>A0A1H9ZEC8</accession>
<gene>
    <name evidence="3" type="ORF">SAMN03080614_100866</name>
</gene>
<dbReference type="Gene3D" id="3.30.230.10">
    <property type="match status" value="1"/>
</dbReference>
<dbReference type="Pfam" id="PF01078">
    <property type="entry name" value="Mg_chelatase"/>
    <property type="match status" value="1"/>
</dbReference>
<dbReference type="Pfam" id="PF13541">
    <property type="entry name" value="ChlI"/>
    <property type="match status" value="1"/>
</dbReference>
<dbReference type="Gene3D" id="3.40.50.300">
    <property type="entry name" value="P-loop containing nucleotide triphosphate hydrolases"/>
    <property type="match status" value="2"/>
</dbReference>
<keyword evidence="4" id="KW-1185">Reference proteome</keyword>
<dbReference type="SUPFAM" id="SSF52540">
    <property type="entry name" value="P-loop containing nucleoside triphosphate hydrolases"/>
    <property type="match status" value="1"/>
</dbReference>
<dbReference type="InterPro" id="IPR027417">
    <property type="entry name" value="P-loop_NTPase"/>
</dbReference>
<dbReference type="RefSeq" id="WP_341422907.1">
    <property type="nucleotide sequence ID" value="NZ_FOIF01000008.1"/>
</dbReference>
<dbReference type="InterPro" id="IPR014721">
    <property type="entry name" value="Ribsml_uS5_D2-typ_fold_subgr"/>
</dbReference>
<dbReference type="STRING" id="1120990.SAMN03080614_100866"/>
<feature type="domain" description="Mg chelatase-related protein C-terminal" evidence="2">
    <location>
        <begin position="354"/>
        <end position="449"/>
    </location>
</feature>
<evidence type="ECO:0000313" key="3">
    <source>
        <dbReference type="EMBL" id="SES79995.1"/>
    </source>
</evidence>
<name>A0A1H9ZEC8_9FIRM</name>
<protein>
    <submittedName>
        <fullName evidence="3">Mg chelatase-related protein</fullName>
    </submittedName>
</protein>
<reference evidence="4" key="1">
    <citation type="submission" date="2016-10" db="EMBL/GenBank/DDBJ databases">
        <authorList>
            <person name="Varghese N."/>
            <person name="Submissions S."/>
        </authorList>
    </citation>
    <scope>NUCLEOTIDE SEQUENCE [LARGE SCALE GENOMIC DNA]</scope>
    <source>
        <strain evidence="4">DSM 13577</strain>
    </source>
</reference>
<dbReference type="InterPro" id="IPR000523">
    <property type="entry name" value="Mg_chelatse_chII-like_cat_dom"/>
</dbReference>
<dbReference type="SUPFAM" id="SSF54211">
    <property type="entry name" value="Ribosomal protein S5 domain 2-like"/>
    <property type="match status" value="1"/>
</dbReference>
<dbReference type="InterPro" id="IPR025158">
    <property type="entry name" value="Mg_chelat-rel_C"/>
</dbReference>
<dbReference type="EMBL" id="FOIF01000008">
    <property type="protein sequence ID" value="SES79995.1"/>
    <property type="molecule type" value="Genomic_DNA"/>
</dbReference>
<proteinExistence type="predicted"/>
<evidence type="ECO:0000313" key="4">
    <source>
        <dbReference type="Proteomes" id="UP000243819"/>
    </source>
</evidence>
<sequence length="454" mass="50490">MINLFATVKSCGLLGLEANLIEVEVNISPGLPAFEVVGLPDTAVREAKERVKAAIINSGFNFPSQRIIVNLAPADLKKEGPIYDLPIALAILAATNNWPKELLEDIIVWGELSLDGRVRGINGLLPMLIHLKDKEKGSYILPDANKEEGALVKEIKVYPVKNLKEGVYHILKKQVIEQFKANIPLEEIKNPGDFSEVKGQKVAKRALEIAAAGGHNILLIGPPGSGKSMLAKRFSTILPPLNYEEILEVSKIYSVAGLLRKRGLIKNRPFRAPHHTISYAGLIGGGTDFQLIAAMNPCPCGFYRSMNIECTCSMGVVEKYRNKISGPLLDRLDLHIEVPPVNFEELMNNNIKEESSKTILQRVIKAREVQKKRYKYLNIKENSQLTGKYIERYCKISDDAKKLLEGAFYNLGLSARAYDKILKVARTIADLGEKENIDVNHIAEAIQYRSLDLK</sequence>
<dbReference type="PANTHER" id="PTHR32039">
    <property type="entry name" value="MAGNESIUM-CHELATASE SUBUNIT CHLI"/>
    <property type="match status" value="1"/>
</dbReference>
<organism evidence="3 4">
    <name type="scientific">Anaerobranca gottschalkii DSM 13577</name>
    <dbReference type="NCBI Taxonomy" id="1120990"/>
    <lineage>
        <taxon>Bacteria</taxon>
        <taxon>Bacillati</taxon>
        <taxon>Bacillota</taxon>
        <taxon>Clostridia</taxon>
        <taxon>Eubacteriales</taxon>
        <taxon>Proteinivoracaceae</taxon>
        <taxon>Anaerobranca</taxon>
    </lineage>
</organism>
<dbReference type="PANTHER" id="PTHR32039:SF7">
    <property type="entry name" value="COMPETENCE PROTEIN COMM"/>
    <property type="match status" value="1"/>
</dbReference>
<dbReference type="InterPro" id="IPR045006">
    <property type="entry name" value="CHLI-like"/>
</dbReference>
<evidence type="ECO:0000259" key="2">
    <source>
        <dbReference type="Pfam" id="PF13335"/>
    </source>
</evidence>
<dbReference type="GO" id="GO:0005524">
    <property type="term" value="F:ATP binding"/>
    <property type="evidence" value="ECO:0007669"/>
    <property type="project" value="InterPro"/>
</dbReference>